<keyword evidence="8 10" id="KW-0464">Manganese</keyword>
<comment type="similarity">
    <text evidence="10">Belongs to the CRISPR-associated endonuclease Cas1 family.</text>
</comment>
<keyword evidence="5 10" id="KW-0460">Magnesium</keyword>
<evidence type="ECO:0000256" key="9">
    <source>
        <dbReference type="ARBA" id="ARBA00038592"/>
    </source>
</evidence>
<dbReference type="NCBIfam" id="TIGR00287">
    <property type="entry name" value="cas1"/>
    <property type="match status" value="1"/>
</dbReference>
<gene>
    <name evidence="10" type="primary">cas1</name>
    <name evidence="11" type="ORF">ALMA_0410</name>
</gene>
<feature type="binding site" evidence="10">
    <location>
        <position position="219"/>
    </location>
    <ligand>
        <name>Mn(2+)</name>
        <dbReference type="ChEBI" id="CHEBI:29035"/>
    </ligand>
</feature>
<dbReference type="InterPro" id="IPR050646">
    <property type="entry name" value="Cas1"/>
</dbReference>
<evidence type="ECO:0000256" key="10">
    <source>
        <dbReference type="HAMAP-Rule" id="MF_01470"/>
    </source>
</evidence>
<keyword evidence="12" id="KW-1185">Reference proteome</keyword>
<reference evidence="11 12" key="1">
    <citation type="journal article" date="2017" name="BMC Genomics">
        <title>Comparative genomic and phylogenomic analyses of the Bifidobacteriaceae family.</title>
        <authorList>
            <person name="Lugli G.A."/>
            <person name="Milani C."/>
            <person name="Turroni F."/>
            <person name="Duranti S."/>
            <person name="Mancabelli L."/>
            <person name="Mangifesta M."/>
            <person name="Ferrario C."/>
            <person name="Modesto M."/>
            <person name="Mattarelli P."/>
            <person name="Jiri K."/>
            <person name="van Sinderen D."/>
            <person name="Ventura M."/>
        </authorList>
    </citation>
    <scope>NUCLEOTIDE SEQUENCE [LARGE SCALE GENOMIC DNA]</scope>
    <source>
        <strain evidence="11 12">DSM 24762</strain>
    </source>
</reference>
<keyword evidence="1 10" id="KW-0540">Nuclease</keyword>
<dbReference type="PANTHER" id="PTHR34353">
    <property type="entry name" value="CRISPR-ASSOCIATED ENDONUCLEASE CAS1 1"/>
    <property type="match status" value="1"/>
</dbReference>
<organism evidence="11 12">
    <name type="scientific">Alloscardovia macacae</name>
    <dbReference type="NCBI Taxonomy" id="1160091"/>
    <lineage>
        <taxon>Bacteria</taxon>
        <taxon>Bacillati</taxon>
        <taxon>Actinomycetota</taxon>
        <taxon>Actinomycetes</taxon>
        <taxon>Bifidobacteriales</taxon>
        <taxon>Bifidobacteriaceae</taxon>
        <taxon>Alloscardovia</taxon>
    </lineage>
</organism>
<evidence type="ECO:0000256" key="8">
    <source>
        <dbReference type="ARBA" id="ARBA00023211"/>
    </source>
</evidence>
<evidence type="ECO:0000256" key="5">
    <source>
        <dbReference type="ARBA" id="ARBA00022842"/>
    </source>
</evidence>
<dbReference type="GO" id="GO:0016787">
    <property type="term" value="F:hydrolase activity"/>
    <property type="evidence" value="ECO:0007669"/>
    <property type="project" value="UniProtKB-KW"/>
</dbReference>
<comment type="subunit">
    <text evidence="9 10">Homodimer, forms a heterotetramer with a Cas2 homodimer.</text>
</comment>
<evidence type="ECO:0000256" key="4">
    <source>
        <dbReference type="ARBA" id="ARBA00022801"/>
    </source>
</evidence>
<evidence type="ECO:0000313" key="11">
    <source>
        <dbReference type="EMBL" id="OZG55085.1"/>
    </source>
</evidence>
<dbReference type="Pfam" id="PF01867">
    <property type="entry name" value="Cas_Cas1"/>
    <property type="match status" value="1"/>
</dbReference>
<dbReference type="GO" id="GO:0004520">
    <property type="term" value="F:DNA endonuclease activity"/>
    <property type="evidence" value="ECO:0007669"/>
    <property type="project" value="InterPro"/>
</dbReference>
<accession>A0A261F7P6</accession>
<keyword evidence="2 10" id="KW-0479">Metal-binding</keyword>
<dbReference type="Gene3D" id="3.100.10.20">
    <property type="entry name" value="CRISPR-associated endonuclease Cas1, N-terminal domain"/>
    <property type="match status" value="1"/>
</dbReference>
<keyword evidence="7 10" id="KW-0238">DNA-binding</keyword>
<dbReference type="EMBL" id="MWWT01000001">
    <property type="protein sequence ID" value="OZG55085.1"/>
    <property type="molecule type" value="Genomic_DNA"/>
</dbReference>
<dbReference type="GO" id="GO:0043571">
    <property type="term" value="P:maintenance of CRISPR repeat elements"/>
    <property type="evidence" value="ECO:0007669"/>
    <property type="project" value="UniProtKB-UniRule"/>
</dbReference>
<comment type="caution">
    <text evidence="11">The sequence shown here is derived from an EMBL/GenBank/DDBJ whole genome shotgun (WGS) entry which is preliminary data.</text>
</comment>
<comment type="function">
    <text evidence="10">CRISPR (clustered regularly interspaced short palindromic repeat), is an adaptive immune system that provides protection against mobile genetic elements (viruses, transposable elements and conjugative plasmids). CRISPR clusters contain spacers, sequences complementary to antecedent mobile elements, and target invading nucleic acids. CRISPR clusters are transcribed and processed into CRISPR RNA (crRNA). Acts as a dsDNA endonuclease. Involved in the integration of spacer DNA into the CRISPR cassette.</text>
</comment>
<dbReference type="AlphaFoldDB" id="A0A261F7P6"/>
<dbReference type="HAMAP" id="MF_01470">
    <property type="entry name" value="Cas1"/>
    <property type="match status" value="1"/>
</dbReference>
<dbReference type="InterPro" id="IPR042211">
    <property type="entry name" value="CRISPR-assoc_Cas1_N"/>
</dbReference>
<keyword evidence="6 10" id="KW-0051">Antiviral defense</keyword>
<evidence type="ECO:0000256" key="3">
    <source>
        <dbReference type="ARBA" id="ARBA00022759"/>
    </source>
</evidence>
<evidence type="ECO:0000256" key="7">
    <source>
        <dbReference type="ARBA" id="ARBA00023125"/>
    </source>
</evidence>
<feature type="binding site" evidence="10">
    <location>
        <position position="204"/>
    </location>
    <ligand>
        <name>Mn(2+)</name>
        <dbReference type="ChEBI" id="CHEBI:29035"/>
    </ligand>
</feature>
<name>A0A261F7P6_9BIFI</name>
<dbReference type="InterPro" id="IPR002729">
    <property type="entry name" value="CRISPR-assoc_Cas1"/>
</dbReference>
<dbReference type="RefSeq" id="WP_094726160.1">
    <property type="nucleotide sequence ID" value="NZ_JBHLWS010000002.1"/>
</dbReference>
<proteinExistence type="inferred from homology"/>
<keyword evidence="3 10" id="KW-0255">Endonuclease</keyword>
<sequence>MSWRNVFVSKHSKISTKMNHLVILTDDDSYQIPLSDIGNVIIDTTRAAITTYAVAECMEKKIKIVFCDARGIPVGETVPYAVHGNRVVNIRTQMNWQKSKRDTLWRTIVQEKIAHQAILLKDIECADWGSVYALAEEVQEGDPKNKEAVAAHMYFPRIFTYEFTRSDSSHPINAMLNYGYAVLLSETCRHISALGYLTEIGVHHESEKNPYNLASDLMEPFRPFVDRAVYGMDVKELNPKTKVELVNLLLEEEPGLPGKLSRSIECFVQSCLRYLAEENCALPSLGFYS</sequence>
<dbReference type="PANTHER" id="PTHR34353:SF2">
    <property type="entry name" value="CRISPR-ASSOCIATED ENDONUCLEASE CAS1 1"/>
    <property type="match status" value="1"/>
</dbReference>
<dbReference type="InterPro" id="IPR042206">
    <property type="entry name" value="CRISPR-assoc_Cas1_C"/>
</dbReference>
<dbReference type="Gene3D" id="1.20.120.920">
    <property type="entry name" value="CRISPR-associated endonuclease Cas1, C-terminal domain"/>
    <property type="match status" value="1"/>
</dbReference>
<comment type="cofactor">
    <cofactor evidence="10">
        <name>Mg(2+)</name>
        <dbReference type="ChEBI" id="CHEBI:18420"/>
    </cofactor>
    <cofactor evidence="10">
        <name>Mn(2+)</name>
        <dbReference type="ChEBI" id="CHEBI:29035"/>
    </cofactor>
</comment>
<dbReference type="NCBIfam" id="TIGR03639">
    <property type="entry name" value="cas1_NMENI"/>
    <property type="match status" value="1"/>
</dbReference>
<dbReference type="GO" id="GO:0003677">
    <property type="term" value="F:DNA binding"/>
    <property type="evidence" value="ECO:0007669"/>
    <property type="project" value="UniProtKB-KW"/>
</dbReference>
<dbReference type="GO" id="GO:0046872">
    <property type="term" value="F:metal ion binding"/>
    <property type="evidence" value="ECO:0007669"/>
    <property type="project" value="UniProtKB-UniRule"/>
</dbReference>
<protein>
    <recommendedName>
        <fullName evidence="10">CRISPR-associated endonuclease Cas1</fullName>
        <ecNumber evidence="10">3.1.-.-</ecNumber>
    </recommendedName>
</protein>
<dbReference type="InterPro" id="IPR019855">
    <property type="entry name" value="CRISPR-assoc_Cas1_NMENI"/>
</dbReference>
<keyword evidence="4 10" id="KW-0378">Hydrolase</keyword>
<feature type="binding site" evidence="10">
    <location>
        <position position="147"/>
    </location>
    <ligand>
        <name>Mn(2+)</name>
        <dbReference type="ChEBI" id="CHEBI:29035"/>
    </ligand>
</feature>
<evidence type="ECO:0000313" key="12">
    <source>
        <dbReference type="Proteomes" id="UP000243657"/>
    </source>
</evidence>
<evidence type="ECO:0000256" key="1">
    <source>
        <dbReference type="ARBA" id="ARBA00022722"/>
    </source>
</evidence>
<dbReference type="GO" id="GO:0051607">
    <property type="term" value="P:defense response to virus"/>
    <property type="evidence" value="ECO:0007669"/>
    <property type="project" value="UniProtKB-UniRule"/>
</dbReference>
<evidence type="ECO:0000256" key="6">
    <source>
        <dbReference type="ARBA" id="ARBA00023118"/>
    </source>
</evidence>
<evidence type="ECO:0000256" key="2">
    <source>
        <dbReference type="ARBA" id="ARBA00022723"/>
    </source>
</evidence>
<dbReference type="Proteomes" id="UP000243657">
    <property type="component" value="Unassembled WGS sequence"/>
</dbReference>
<dbReference type="EC" id="3.1.-.-" evidence="10"/>